<protein>
    <recommendedName>
        <fullName evidence="2">GGDEF domain-containing protein</fullName>
    </recommendedName>
</protein>
<reference evidence="3 4" key="1">
    <citation type="submission" date="2021-01" db="EMBL/GenBank/DDBJ databases">
        <title>Whole genome shotgun sequence of Actinoplanes palleronii NBRC 14916.</title>
        <authorList>
            <person name="Komaki H."/>
            <person name="Tamura T."/>
        </authorList>
    </citation>
    <scope>NUCLEOTIDE SEQUENCE [LARGE SCALE GENOMIC DNA]</scope>
    <source>
        <strain evidence="3 4">NBRC 14916</strain>
    </source>
</reference>
<dbReference type="PROSITE" id="PS50887">
    <property type="entry name" value="GGDEF"/>
    <property type="match status" value="1"/>
</dbReference>
<evidence type="ECO:0000256" key="1">
    <source>
        <dbReference type="SAM" id="Phobius"/>
    </source>
</evidence>
<feature type="transmembrane region" description="Helical" evidence="1">
    <location>
        <begin position="127"/>
        <end position="147"/>
    </location>
</feature>
<gene>
    <name evidence="3" type="ORF">Apa02nite_048580</name>
</gene>
<dbReference type="EMBL" id="BOMS01000073">
    <property type="protein sequence ID" value="GIE68750.1"/>
    <property type="molecule type" value="Genomic_DNA"/>
</dbReference>
<proteinExistence type="predicted"/>
<keyword evidence="1" id="KW-0812">Transmembrane</keyword>
<evidence type="ECO:0000259" key="2">
    <source>
        <dbReference type="PROSITE" id="PS50887"/>
    </source>
</evidence>
<dbReference type="Pfam" id="PF00990">
    <property type="entry name" value="GGDEF"/>
    <property type="match status" value="1"/>
</dbReference>
<dbReference type="PANTHER" id="PTHR46663">
    <property type="entry name" value="DIGUANYLATE CYCLASE DGCT-RELATED"/>
    <property type="match status" value="1"/>
</dbReference>
<feature type="transmembrane region" description="Helical" evidence="1">
    <location>
        <begin position="159"/>
        <end position="180"/>
    </location>
</feature>
<dbReference type="Proteomes" id="UP000624709">
    <property type="component" value="Unassembled WGS sequence"/>
</dbReference>
<keyword evidence="1" id="KW-1133">Transmembrane helix</keyword>
<dbReference type="PANTHER" id="PTHR46663:SF2">
    <property type="entry name" value="GGDEF DOMAIN-CONTAINING PROTEIN"/>
    <property type="match status" value="1"/>
</dbReference>
<feature type="transmembrane region" description="Helical" evidence="1">
    <location>
        <begin position="286"/>
        <end position="304"/>
    </location>
</feature>
<feature type="transmembrane region" description="Helical" evidence="1">
    <location>
        <begin position="254"/>
        <end position="274"/>
    </location>
</feature>
<comment type="caution">
    <text evidence="3">The sequence shown here is derived from an EMBL/GenBank/DDBJ whole genome shotgun (WGS) entry which is preliminary data.</text>
</comment>
<dbReference type="InterPro" id="IPR000160">
    <property type="entry name" value="GGDEF_dom"/>
</dbReference>
<dbReference type="InterPro" id="IPR029787">
    <property type="entry name" value="Nucleotide_cyclase"/>
</dbReference>
<name>A0ABQ4BDI9_9ACTN</name>
<evidence type="ECO:0000313" key="3">
    <source>
        <dbReference type="EMBL" id="GIE68750.1"/>
    </source>
</evidence>
<dbReference type="NCBIfam" id="TIGR00254">
    <property type="entry name" value="GGDEF"/>
    <property type="match status" value="1"/>
</dbReference>
<feature type="domain" description="GGDEF" evidence="2">
    <location>
        <begin position="354"/>
        <end position="486"/>
    </location>
</feature>
<evidence type="ECO:0000313" key="4">
    <source>
        <dbReference type="Proteomes" id="UP000624709"/>
    </source>
</evidence>
<feature type="transmembrane region" description="Helical" evidence="1">
    <location>
        <begin position="192"/>
        <end position="209"/>
    </location>
</feature>
<dbReference type="SUPFAM" id="SSF55073">
    <property type="entry name" value="Nucleotide cyclase"/>
    <property type="match status" value="1"/>
</dbReference>
<dbReference type="Gene3D" id="3.30.70.270">
    <property type="match status" value="1"/>
</dbReference>
<accession>A0ABQ4BDI9</accession>
<feature type="transmembrane region" description="Helical" evidence="1">
    <location>
        <begin position="66"/>
        <end position="89"/>
    </location>
</feature>
<dbReference type="InterPro" id="IPR052163">
    <property type="entry name" value="DGC-Regulatory_Protein"/>
</dbReference>
<feature type="transmembrane region" description="Helical" evidence="1">
    <location>
        <begin position="28"/>
        <end position="46"/>
    </location>
</feature>
<organism evidence="3 4">
    <name type="scientific">Actinoplanes palleronii</name>
    <dbReference type="NCBI Taxonomy" id="113570"/>
    <lineage>
        <taxon>Bacteria</taxon>
        <taxon>Bacillati</taxon>
        <taxon>Actinomycetota</taxon>
        <taxon>Actinomycetes</taxon>
        <taxon>Micromonosporales</taxon>
        <taxon>Micromonosporaceae</taxon>
        <taxon>Actinoplanes</taxon>
    </lineage>
</organism>
<dbReference type="SMART" id="SM00267">
    <property type="entry name" value="GGDEF"/>
    <property type="match status" value="1"/>
</dbReference>
<dbReference type="InterPro" id="IPR043128">
    <property type="entry name" value="Rev_trsase/Diguanyl_cyclase"/>
</dbReference>
<keyword evidence="4" id="KW-1185">Reference proteome</keyword>
<keyword evidence="1" id="KW-0472">Membrane</keyword>
<feature type="transmembrane region" description="Helical" evidence="1">
    <location>
        <begin position="95"/>
        <end position="115"/>
    </location>
</feature>
<dbReference type="CDD" id="cd01949">
    <property type="entry name" value="GGDEF"/>
    <property type="match status" value="1"/>
</dbReference>
<sequence>MRLRTALTVGACLAAAVQLLHPYLPRSVGFALSDMIVASASGYAAWHYRRRARQTRDARPIRIGYAFGAVACTAWSVSNLLMLAATAGLPALNGAGALLSMVAAALVPAAVLLAGHRLRGIAAVRRVLDVAAVSGAVFALAWEYVLSGVTGRIGGVPEGYAIAIVAVLMLGSSVALVTLSESAPNRGMSAQQVLAGAALLQAATVMLSLRNDVVGGPWYQHGVGAGYVLGAWATAVSSRLRISRPGADVMERLVFGPWALLPYLPVVIAVGVAAAREARDGRLNPVLVWLLLSSFSLVLIRQFLTLITVGRMAVVLEAQKLALSHQAHHDALTGLPNRVAFRARAAEILTRRRAGVCAMMLDLDGFKPVNDTLGHAAGDEVLIVVAQRLTAELRESDLVSRFGGDEFAILVTDVGGGADAVAKRLLRRLSEPMTVHGAEVTISGSIGLAALRSGQAGSISSLLRQADTAMYAAKASGKGVVRWFEPDIWPASA</sequence>